<evidence type="ECO:0000256" key="6">
    <source>
        <dbReference type="ARBA" id="ARBA00023288"/>
    </source>
</evidence>
<dbReference type="InterPro" id="IPR018247">
    <property type="entry name" value="EF_Hand_1_Ca_BS"/>
</dbReference>
<dbReference type="OrthoDB" id="191686at2759"/>
<dbReference type="SUPFAM" id="SSF47473">
    <property type="entry name" value="EF-hand"/>
    <property type="match status" value="1"/>
</dbReference>
<evidence type="ECO:0000256" key="4">
    <source>
        <dbReference type="ARBA" id="ARBA00022737"/>
    </source>
</evidence>
<dbReference type="EMBL" id="CP075150">
    <property type="protein sequence ID" value="UTX42967.1"/>
    <property type="molecule type" value="Genomic_DNA"/>
</dbReference>
<dbReference type="PANTHER" id="PTHR23055:SF178">
    <property type="entry name" value="NEUROCALCIN HOMOLOG"/>
    <property type="match status" value="1"/>
</dbReference>
<dbReference type="EMBL" id="CP119065">
    <property type="protein sequence ID" value="WEL38424.1"/>
    <property type="molecule type" value="Genomic_DNA"/>
</dbReference>
<evidence type="ECO:0000313" key="11">
    <source>
        <dbReference type="Proteomes" id="UP001217963"/>
    </source>
</evidence>
<dbReference type="GO" id="GO:0005509">
    <property type="term" value="F:calcium ion binding"/>
    <property type="evidence" value="ECO:0007669"/>
    <property type="project" value="InterPro"/>
</dbReference>
<dbReference type="PRINTS" id="PR00450">
    <property type="entry name" value="RECOVERIN"/>
</dbReference>
<dbReference type="AlphaFoldDB" id="A0A9Q9F9C8"/>
<keyword evidence="11" id="KW-1185">Reference proteome</keyword>
<dbReference type="Proteomes" id="UP001217963">
    <property type="component" value="Chromosome IV"/>
</dbReference>
<dbReference type="Pfam" id="PF13499">
    <property type="entry name" value="EF-hand_7"/>
    <property type="match status" value="1"/>
</dbReference>
<reference evidence="8" key="1">
    <citation type="submission" date="2021-05" db="EMBL/GenBank/DDBJ databases">
        <title>Encephalitozoon hellem ATCC 50604 Complete Genome.</title>
        <authorList>
            <person name="Mascarenhas dos Santos A.C."/>
            <person name="Julian A.T."/>
            <person name="Pombert J.-F."/>
        </authorList>
    </citation>
    <scope>NUCLEOTIDE SEQUENCE</scope>
    <source>
        <strain evidence="8">ATCC 50604</strain>
    </source>
</reference>
<keyword evidence="3" id="KW-0479">Metal-binding</keyword>
<keyword evidence="6" id="KW-0449">Lipoprotein</keyword>
<keyword evidence="5" id="KW-0106">Calcium</keyword>
<proteinExistence type="inferred from homology"/>
<evidence type="ECO:0000256" key="5">
    <source>
        <dbReference type="ARBA" id="ARBA00022837"/>
    </source>
</evidence>
<evidence type="ECO:0000259" key="7">
    <source>
        <dbReference type="PROSITE" id="PS50222"/>
    </source>
</evidence>
<name>A0A9Q9F9C8_ENCHE</name>
<feature type="domain" description="EF-hand" evidence="7">
    <location>
        <begin position="96"/>
        <end position="131"/>
    </location>
</feature>
<organism evidence="8 10">
    <name type="scientific">Encephalitozoon hellem</name>
    <name type="common">Microsporidian parasite</name>
    <dbReference type="NCBI Taxonomy" id="27973"/>
    <lineage>
        <taxon>Eukaryota</taxon>
        <taxon>Fungi</taxon>
        <taxon>Fungi incertae sedis</taxon>
        <taxon>Microsporidia</taxon>
        <taxon>Unikaryonidae</taxon>
        <taxon>Encephalitozoon</taxon>
    </lineage>
</organism>
<accession>A0A9Q9F9C8</accession>
<evidence type="ECO:0000256" key="2">
    <source>
        <dbReference type="ARBA" id="ARBA00022707"/>
    </source>
</evidence>
<dbReference type="InterPro" id="IPR011992">
    <property type="entry name" value="EF-hand-dom_pair"/>
</dbReference>
<dbReference type="PANTHER" id="PTHR23055">
    <property type="entry name" value="CALCIUM BINDING PROTEINS"/>
    <property type="match status" value="1"/>
</dbReference>
<evidence type="ECO:0000256" key="3">
    <source>
        <dbReference type="ARBA" id="ARBA00022723"/>
    </source>
</evidence>
<evidence type="ECO:0000313" key="9">
    <source>
        <dbReference type="EMBL" id="WEL38424.1"/>
    </source>
</evidence>
<evidence type="ECO:0000256" key="1">
    <source>
        <dbReference type="ARBA" id="ARBA00006049"/>
    </source>
</evidence>
<dbReference type="Proteomes" id="UP001059546">
    <property type="component" value="Chromosome IV"/>
</dbReference>
<evidence type="ECO:0000313" key="8">
    <source>
        <dbReference type="EMBL" id="UTX42967.1"/>
    </source>
</evidence>
<dbReference type="CDD" id="cd00051">
    <property type="entry name" value="EFh"/>
    <property type="match status" value="1"/>
</dbReference>
<keyword evidence="2" id="KW-0519">Myristate</keyword>
<dbReference type="Gene3D" id="1.10.238.10">
    <property type="entry name" value="EF-hand"/>
    <property type="match status" value="1"/>
</dbReference>
<dbReference type="PROSITE" id="PS50222">
    <property type="entry name" value="EF_HAND_2"/>
    <property type="match status" value="1"/>
</dbReference>
<dbReference type="SMART" id="SM00054">
    <property type="entry name" value="EFh"/>
    <property type="match status" value="2"/>
</dbReference>
<evidence type="ECO:0000313" key="10">
    <source>
        <dbReference type="Proteomes" id="UP001059546"/>
    </source>
</evidence>
<sequence>MGSGASTIPSNLEEDARQFSHFPSKDIQEWSSSFKSEYPDGCMTPDDLETIFRNFFPFGSPTNFSRRLFETINISQTAAIDFHELLIAYSILVKGSDHEKLRWIFRFYDKDNDGVVSKKEMAEVIQYLADMTSHTLDVSIDSEGIVDEIFASIDATKSFLTFEDFKTLSVRNEKLFKMLVPFSS</sequence>
<dbReference type="InterPro" id="IPR028846">
    <property type="entry name" value="Recoverin"/>
</dbReference>
<reference evidence="9 11" key="2">
    <citation type="submission" date="2023-02" db="EMBL/GenBank/DDBJ databases">
        <title>Encephalitozoon hellem ATCC 50451 complete genome.</title>
        <authorList>
            <person name="Mascarenhas dos Santos A.C."/>
            <person name="Julian A.T."/>
            <person name="Pombert J.-F."/>
        </authorList>
    </citation>
    <scope>NUCLEOTIDE SEQUENCE [LARGE SCALE GENOMIC DNA]</scope>
    <source>
        <strain evidence="9 11">ATCC 50451</strain>
    </source>
</reference>
<comment type="similarity">
    <text evidence="1">Belongs to the recoverin family.</text>
</comment>
<dbReference type="PROSITE" id="PS00018">
    <property type="entry name" value="EF_HAND_1"/>
    <property type="match status" value="1"/>
</dbReference>
<protein>
    <submittedName>
        <fullName evidence="8">KV channel interacting protein 1</fullName>
    </submittedName>
</protein>
<keyword evidence="4" id="KW-0677">Repeat</keyword>
<dbReference type="InterPro" id="IPR002048">
    <property type="entry name" value="EF_hand_dom"/>
</dbReference>
<gene>
    <name evidence="8" type="ORF">GPU96_04g06990</name>
    <name evidence="9" type="ORF">PFJ87_04g00970</name>
</gene>